<dbReference type="Proteomes" id="UP001385499">
    <property type="component" value="Unassembled WGS sequence"/>
</dbReference>
<comment type="caution">
    <text evidence="2">The sequence shown here is derived from an EMBL/GenBank/DDBJ whole genome shotgun (WGS) entry which is preliminary data.</text>
</comment>
<name>A0ABU8TIG8_9HYPH</name>
<dbReference type="RefSeq" id="WP_340273658.1">
    <property type="nucleotide sequence ID" value="NZ_JBAKIA010000004.1"/>
</dbReference>
<gene>
    <name evidence="2" type="ORF">V6575_07665</name>
</gene>
<proteinExistence type="predicted"/>
<protein>
    <submittedName>
        <fullName evidence="2">DUF2163 domain-containing protein</fullName>
    </submittedName>
</protein>
<feature type="domain" description="Bacteriophage phiJL001 Gp84 C-terminal" evidence="1">
    <location>
        <begin position="200"/>
        <end position="282"/>
    </location>
</feature>
<evidence type="ECO:0000259" key="1">
    <source>
        <dbReference type="Pfam" id="PF09356"/>
    </source>
</evidence>
<dbReference type="EMBL" id="JBAKIA010000004">
    <property type="protein sequence ID" value="MEJ8473961.1"/>
    <property type="molecule type" value="Genomic_DNA"/>
</dbReference>
<evidence type="ECO:0000313" key="2">
    <source>
        <dbReference type="EMBL" id="MEJ8473961.1"/>
    </source>
</evidence>
<organism evidence="2 3">
    <name type="scientific">Roseibium algae</name>
    <dbReference type="NCBI Taxonomy" id="3123038"/>
    <lineage>
        <taxon>Bacteria</taxon>
        <taxon>Pseudomonadati</taxon>
        <taxon>Pseudomonadota</taxon>
        <taxon>Alphaproteobacteria</taxon>
        <taxon>Hyphomicrobiales</taxon>
        <taxon>Stappiaceae</taxon>
        <taxon>Roseibium</taxon>
    </lineage>
</organism>
<dbReference type="Pfam" id="PF09931">
    <property type="entry name" value="Phage_phiJL001_Gp84_N"/>
    <property type="match status" value="1"/>
</dbReference>
<sequence>MKEIPSGLAGHLAGKVTTLVHCWIVTRSDGVRLGFTDHDRPIEVDGLACLAENGFEATALASGPGLATGGGEVSGALSSPALSDDELEAGYWDGATADVYLVNWADPAQALLLRRAQIGEVSRKGEAFQAEVRGLAHKLEVKQGRVFAQTCDADLGDKRCKVTLESGPYLAEATVASVDGQAGNEPGELIAAGLSDYASGWFSGGRFEVLDGTEAGFRSEIAAHLVEGNDVRLSLWQAPPTPLAIGTAIRVIAGCDKRFSTCVAKFSNSVNFQGFPHMPGTDFVLSYPTRNTGENDGSALVS</sequence>
<dbReference type="NCBIfam" id="TIGR02218">
    <property type="entry name" value="phg_TIGR02218"/>
    <property type="match status" value="1"/>
</dbReference>
<accession>A0ABU8TIG8</accession>
<reference evidence="2 3" key="1">
    <citation type="submission" date="2024-02" db="EMBL/GenBank/DDBJ databases">
        <title>Roseibium algae sp. nov., isolated from marine alga (Grateloupia sp.), showing potential in myo-inositol conversion.</title>
        <authorList>
            <person name="Wang Y."/>
        </authorList>
    </citation>
    <scope>NUCLEOTIDE SEQUENCE [LARGE SCALE GENOMIC DNA]</scope>
    <source>
        <strain evidence="2 3">H3510</strain>
    </source>
</reference>
<keyword evidence="3" id="KW-1185">Reference proteome</keyword>
<dbReference type="Pfam" id="PF09356">
    <property type="entry name" value="Phage_BR0599"/>
    <property type="match status" value="1"/>
</dbReference>
<dbReference type="InterPro" id="IPR011928">
    <property type="entry name" value="Phage_phiJL001_Gp84"/>
</dbReference>
<dbReference type="InterPro" id="IPR018964">
    <property type="entry name" value="Phage_phiJL001_Gp84_C"/>
</dbReference>
<evidence type="ECO:0000313" key="3">
    <source>
        <dbReference type="Proteomes" id="UP001385499"/>
    </source>
</evidence>